<dbReference type="PANTHER" id="PTHR47093">
    <property type="entry name" value="PROTEIN JSN1-RELATED"/>
    <property type="match status" value="1"/>
</dbReference>
<feature type="domain" description="PUM-HD" evidence="6">
    <location>
        <begin position="412"/>
        <end position="656"/>
    </location>
</feature>
<proteinExistence type="predicted"/>
<keyword evidence="2" id="KW-0694">RNA-binding</keyword>
<feature type="domain" description="RRM" evidence="5">
    <location>
        <begin position="190"/>
        <end position="265"/>
    </location>
</feature>
<dbReference type="SUPFAM" id="SSF48371">
    <property type="entry name" value="ARM repeat"/>
    <property type="match status" value="1"/>
</dbReference>
<dbReference type="PROSITE" id="PS50302">
    <property type="entry name" value="PUM"/>
    <property type="match status" value="2"/>
</dbReference>
<dbReference type="PROSITE" id="PS50303">
    <property type="entry name" value="PUM_HD"/>
    <property type="match status" value="1"/>
</dbReference>
<dbReference type="SMART" id="SM00025">
    <property type="entry name" value="Pumilio"/>
    <property type="match status" value="4"/>
</dbReference>
<organism evidence="7 8">
    <name type="scientific">Choanephora cucurbitarum</name>
    <dbReference type="NCBI Taxonomy" id="101091"/>
    <lineage>
        <taxon>Eukaryota</taxon>
        <taxon>Fungi</taxon>
        <taxon>Fungi incertae sedis</taxon>
        <taxon>Mucoromycota</taxon>
        <taxon>Mucoromycotina</taxon>
        <taxon>Mucoromycetes</taxon>
        <taxon>Mucorales</taxon>
        <taxon>Mucorineae</taxon>
        <taxon>Choanephoraceae</taxon>
        <taxon>Choanephoroideae</taxon>
        <taxon>Choanephora</taxon>
    </lineage>
</organism>
<dbReference type="InterPro" id="IPR001313">
    <property type="entry name" value="Pumilio_RNA-bd_rpt"/>
</dbReference>
<dbReference type="Proteomes" id="UP000093000">
    <property type="component" value="Unassembled WGS sequence"/>
</dbReference>
<dbReference type="InterPro" id="IPR033133">
    <property type="entry name" value="PUM-HD"/>
</dbReference>
<dbReference type="InParanoid" id="A0A1C7NHA2"/>
<feature type="region of interest" description="Disordered" evidence="4">
    <location>
        <begin position="12"/>
        <end position="42"/>
    </location>
</feature>
<dbReference type="STRING" id="101091.A0A1C7NHA2"/>
<comment type="caution">
    <text evidence="7">The sequence shown here is derived from an EMBL/GenBank/DDBJ whole genome shotgun (WGS) entry which is preliminary data.</text>
</comment>
<feature type="repeat" description="Pumilio" evidence="3">
    <location>
        <begin position="552"/>
        <end position="588"/>
    </location>
</feature>
<keyword evidence="1" id="KW-0677">Repeat</keyword>
<dbReference type="InterPro" id="IPR012677">
    <property type="entry name" value="Nucleotide-bd_a/b_plait_sf"/>
</dbReference>
<evidence type="ECO:0000256" key="4">
    <source>
        <dbReference type="SAM" id="MobiDB-lite"/>
    </source>
</evidence>
<dbReference type="CDD" id="cd00590">
    <property type="entry name" value="RRM_SF"/>
    <property type="match status" value="2"/>
</dbReference>
<dbReference type="EMBL" id="LUGH01000148">
    <property type="protein sequence ID" value="OBZ88501.1"/>
    <property type="molecule type" value="Genomic_DNA"/>
</dbReference>
<evidence type="ECO:0000259" key="6">
    <source>
        <dbReference type="PROSITE" id="PS50303"/>
    </source>
</evidence>
<evidence type="ECO:0000259" key="5">
    <source>
        <dbReference type="PROSITE" id="PS50102"/>
    </source>
</evidence>
<dbReference type="SMART" id="SM00360">
    <property type="entry name" value="RRM"/>
    <property type="match status" value="2"/>
</dbReference>
<evidence type="ECO:0000313" key="7">
    <source>
        <dbReference type="EMBL" id="OBZ88501.1"/>
    </source>
</evidence>
<dbReference type="FunCoup" id="A0A1C7NHA2">
    <property type="interactions" value="12"/>
</dbReference>
<dbReference type="GO" id="GO:0003723">
    <property type="term" value="F:RNA binding"/>
    <property type="evidence" value="ECO:0007669"/>
    <property type="project" value="UniProtKB-UniRule"/>
</dbReference>
<feature type="compositionally biased region" description="Basic and acidic residues" evidence="4">
    <location>
        <begin position="15"/>
        <end position="27"/>
    </location>
</feature>
<dbReference type="AlphaFoldDB" id="A0A1C7NHA2"/>
<sequence length="656" mass="72862">MDFAWVSDAHKHLKNKESDQHSSDNVRRARAGTMPSSTLSPFLNLNPYIAQQKPQRSGSFSDLTDSSLDDNSTIASTLASLGLHDDPELPTMRHRAFTVSSKTYPDMTPFSPFLLDQPMMNNNPPLATHRRPRAISLGMADQKPFSPFDHFRATSNLTDDLLYNPFSHVEEAKEEENEDEGGEGHQTPSRALWLGNINSSVSVPDLHQIFSCYGRVESARILSDKECAFVNFETVESALAAKEDLVNRLGSKVKGSAVKVGFGKADVSVAMALSNEAGPNAQGPTRSLWVGNIPADINPAVLRSLFQRFGSIESIRILSHKNCGFVNFEKQEDAVRARKKLQNKEILGRGTGIVRVGFAKAPDTNDIVEDVVINGNKWSTVIWMATMMMNAQKQQLNSSSVEMDENKRLMLERLSIMEQLGYQPNGAELERAPVSYATHIPAVPEFSVDRKLSPLRLREIRKAFDNVNAVLDIEAVAVECNEEIVELCSDYIGNIIVQKLFEQCCQETKHSMLVSIAPHLASIGVHKNGTWAAQKIIDMVQTNEQAELVTQHIAPYVPLLLLDQFGNYVVQCCLRMDRNQFIFDAIVDNCWEIGQGRFGARAIRAILENSLVTKEQQIYVAAAIMQKALVLSTNANGSILLNWLLDTSGLLGQYRT</sequence>
<dbReference type="Pfam" id="PF00076">
    <property type="entry name" value="RRM_1"/>
    <property type="match status" value="2"/>
</dbReference>
<dbReference type="InterPro" id="IPR000504">
    <property type="entry name" value="RRM_dom"/>
</dbReference>
<dbReference type="Pfam" id="PF00806">
    <property type="entry name" value="PUF"/>
    <property type="match status" value="2"/>
</dbReference>
<dbReference type="OrthoDB" id="2017782at2759"/>
<evidence type="ECO:0000256" key="3">
    <source>
        <dbReference type="PROSITE-ProRule" id="PRU00317"/>
    </source>
</evidence>
<evidence type="ECO:0000313" key="8">
    <source>
        <dbReference type="Proteomes" id="UP000093000"/>
    </source>
</evidence>
<dbReference type="Gene3D" id="3.30.70.330">
    <property type="match status" value="2"/>
</dbReference>
<keyword evidence="8" id="KW-1185">Reference proteome</keyword>
<dbReference type="PROSITE" id="PS50102">
    <property type="entry name" value="RRM"/>
    <property type="match status" value="2"/>
</dbReference>
<dbReference type="InterPro" id="IPR016024">
    <property type="entry name" value="ARM-type_fold"/>
</dbReference>
<dbReference type="SUPFAM" id="SSF54928">
    <property type="entry name" value="RNA-binding domain, RBD"/>
    <property type="match status" value="2"/>
</dbReference>
<reference evidence="7 8" key="1">
    <citation type="submission" date="2016-03" db="EMBL/GenBank/DDBJ databases">
        <title>Choanephora cucurbitarum.</title>
        <authorList>
            <person name="Min B."/>
            <person name="Park H."/>
            <person name="Park J.-H."/>
            <person name="Shin H.-D."/>
            <person name="Choi I.-G."/>
        </authorList>
    </citation>
    <scope>NUCLEOTIDE SEQUENCE [LARGE SCALE GENOMIC DNA]</scope>
    <source>
        <strain evidence="7 8">KUS-F28377</strain>
    </source>
</reference>
<dbReference type="InterPro" id="IPR011989">
    <property type="entry name" value="ARM-like"/>
</dbReference>
<dbReference type="GO" id="GO:0000288">
    <property type="term" value="P:nuclear-transcribed mRNA catabolic process, deadenylation-dependent decay"/>
    <property type="evidence" value="ECO:0007669"/>
    <property type="project" value="TreeGrafter"/>
</dbReference>
<accession>A0A1C7NHA2</accession>
<feature type="compositionally biased region" description="Acidic residues" evidence="4">
    <location>
        <begin position="172"/>
        <end position="181"/>
    </location>
</feature>
<feature type="domain" description="RRM" evidence="5">
    <location>
        <begin position="286"/>
        <end position="361"/>
    </location>
</feature>
<dbReference type="PANTHER" id="PTHR47093:SF1">
    <property type="entry name" value="PROTEIN JSN1-RELATED"/>
    <property type="match status" value="1"/>
</dbReference>
<feature type="region of interest" description="Disordered" evidence="4">
    <location>
        <begin position="171"/>
        <end position="190"/>
    </location>
</feature>
<dbReference type="InterPro" id="IPR052645">
    <property type="entry name" value="Pumilio_domain_protein"/>
</dbReference>
<feature type="repeat" description="Pumilio" evidence="3">
    <location>
        <begin position="477"/>
        <end position="515"/>
    </location>
</feature>
<protein>
    <submittedName>
        <fullName evidence="7">Pumilio domain-containing protein P35G2.14</fullName>
    </submittedName>
</protein>
<gene>
    <name evidence="7" type="ORF">A0J61_03447</name>
</gene>
<evidence type="ECO:0000256" key="1">
    <source>
        <dbReference type="ARBA" id="ARBA00022737"/>
    </source>
</evidence>
<dbReference type="Gene3D" id="1.25.10.10">
    <property type="entry name" value="Leucine-rich Repeat Variant"/>
    <property type="match status" value="1"/>
</dbReference>
<evidence type="ECO:0000256" key="2">
    <source>
        <dbReference type="PROSITE-ProRule" id="PRU00176"/>
    </source>
</evidence>
<dbReference type="InterPro" id="IPR035979">
    <property type="entry name" value="RBD_domain_sf"/>
</dbReference>
<name>A0A1C7NHA2_9FUNG</name>